<feature type="transmembrane region" description="Helical" evidence="1">
    <location>
        <begin position="43"/>
        <end position="63"/>
    </location>
</feature>
<feature type="transmembrane region" description="Helical" evidence="1">
    <location>
        <begin position="137"/>
        <end position="160"/>
    </location>
</feature>
<keyword evidence="3" id="KW-1185">Reference proteome</keyword>
<feature type="transmembrane region" description="Helical" evidence="1">
    <location>
        <begin position="75"/>
        <end position="94"/>
    </location>
</feature>
<dbReference type="AlphaFoldDB" id="A0A9N9HBM5"/>
<dbReference type="EMBL" id="CAJVPY010006931">
    <property type="protein sequence ID" value="CAG8672020.1"/>
    <property type="molecule type" value="Genomic_DNA"/>
</dbReference>
<feature type="transmembrane region" description="Helical" evidence="1">
    <location>
        <begin position="100"/>
        <end position="117"/>
    </location>
</feature>
<evidence type="ECO:0000313" key="2">
    <source>
        <dbReference type="EMBL" id="CAG8672020.1"/>
    </source>
</evidence>
<feature type="transmembrane region" description="Helical" evidence="1">
    <location>
        <begin position="184"/>
        <end position="205"/>
    </location>
</feature>
<keyword evidence="1" id="KW-0812">Transmembrane</keyword>
<name>A0A9N9HBM5_9GLOM</name>
<proteinExistence type="predicted"/>
<dbReference type="OrthoDB" id="5586934at2759"/>
<feature type="transmembrane region" description="Helical" evidence="1">
    <location>
        <begin position="5"/>
        <end position="23"/>
    </location>
</feature>
<keyword evidence="1" id="KW-1133">Transmembrane helix</keyword>
<reference evidence="2" key="1">
    <citation type="submission" date="2021-06" db="EMBL/GenBank/DDBJ databases">
        <authorList>
            <person name="Kallberg Y."/>
            <person name="Tangrot J."/>
            <person name="Rosling A."/>
        </authorList>
    </citation>
    <scope>NUCLEOTIDE SEQUENCE</scope>
    <source>
        <strain evidence="2">MA453B</strain>
    </source>
</reference>
<gene>
    <name evidence="2" type="ORF">DERYTH_LOCUS11297</name>
</gene>
<comment type="caution">
    <text evidence="2">The sequence shown here is derived from an EMBL/GenBank/DDBJ whole genome shotgun (WGS) entry which is preliminary data.</text>
</comment>
<evidence type="ECO:0000313" key="3">
    <source>
        <dbReference type="Proteomes" id="UP000789405"/>
    </source>
</evidence>
<feature type="transmembrane region" description="Helical" evidence="1">
    <location>
        <begin position="217"/>
        <end position="235"/>
    </location>
</feature>
<evidence type="ECO:0000256" key="1">
    <source>
        <dbReference type="SAM" id="Phobius"/>
    </source>
</evidence>
<protein>
    <submittedName>
        <fullName evidence="2">7646_t:CDS:1</fullName>
    </submittedName>
</protein>
<dbReference type="Proteomes" id="UP000789405">
    <property type="component" value="Unassembled WGS sequence"/>
</dbReference>
<organism evidence="2 3">
    <name type="scientific">Dentiscutata erythropus</name>
    <dbReference type="NCBI Taxonomy" id="1348616"/>
    <lineage>
        <taxon>Eukaryota</taxon>
        <taxon>Fungi</taxon>
        <taxon>Fungi incertae sedis</taxon>
        <taxon>Mucoromycota</taxon>
        <taxon>Glomeromycotina</taxon>
        <taxon>Glomeromycetes</taxon>
        <taxon>Diversisporales</taxon>
        <taxon>Gigasporaceae</taxon>
        <taxon>Dentiscutata</taxon>
    </lineage>
</organism>
<sequence length="268" mass="31126">MAHLVLKIANLIAFFFLLGVNVYSVLAPVKDAPLAHITYISPAYFTFYVWFLIHLLLTGFVIYQFCISEEEIIRAINWHFVGVALLNTLWLALWDDDTLFLAWIVVLILACQVTYIYREVHFGFEYDNVFTWKYFFIHLPFTLYHAWIVVVVVLTTFAALTPEKTYYEVTRDDTTTSVPDSPNIIVQLVVIIGLLFLEMTSVTYIEYKRDYAGGADSVIHWSALILAIIATIYLFKPWVVEIFGGGKKERQTADINTIYQYYHLILDW</sequence>
<keyword evidence="1" id="KW-0472">Membrane</keyword>
<accession>A0A9N9HBM5</accession>